<sequence length="430" mass="47595">MKQFVLGLATAGLLAGVVLLSRAGTATDSGPRADDNSAVKIEAGDKNPWTSLKLNNDPDQFTFAVVSDRTGGHRDKVFSRAVQQINWLQPQFVMSVGDLIEGAKADENGIRDQWDEFDSYVKRFEMPFFYVPGNHDLANKMQVSKWGERYGKRYYHFTYRGALFLCLCAENPQSDGMATIDKEQQEWAAKILAANKDVKWTFVFLHRPLWVNQGGEKNGWAAVEKALAGRKHNVFCGHVHRYQVFDRNGTQFYQLATTGAASRMRGTEYGEFDQVMLVTMKKEAPVLVNVDLAGVLPTDLKLPDSDEKGKQVNRRNTFPVSGKLKLDGQPLAGAKVTLYTFNKTTEQYTAVCDGLSGADGRFNLTTYSRFDGAPSGEYAVTVVKSAKGFVDRGAKENNQLPAKYARPGASPLKATIKEGANEIAFDLEGK</sequence>
<dbReference type="InterPro" id="IPR029052">
    <property type="entry name" value="Metallo-depent_PP-like"/>
</dbReference>
<reference evidence="4" key="1">
    <citation type="journal article" date="2023" name="Mar. Drugs">
        <title>Gemmata algarum, a Novel Planctomycete Isolated from an Algal Mat, Displays Antimicrobial Activity.</title>
        <authorList>
            <person name="Kumar G."/>
            <person name="Kallscheuer N."/>
            <person name="Kashif M."/>
            <person name="Ahamad S."/>
            <person name="Jagadeeshwari U."/>
            <person name="Pannikurungottu S."/>
            <person name="Haufschild T."/>
            <person name="Kabuu M."/>
            <person name="Sasikala C."/>
            <person name="Jogler C."/>
            <person name="Ramana C."/>
        </authorList>
    </citation>
    <scope>NUCLEOTIDE SEQUENCE [LARGE SCALE GENOMIC DNA]</scope>
    <source>
        <strain evidence="4">JC673</strain>
    </source>
</reference>
<feature type="chain" id="PRO_5046866055" evidence="1">
    <location>
        <begin position="24"/>
        <end position="430"/>
    </location>
</feature>
<dbReference type="RefSeq" id="WP_320689104.1">
    <property type="nucleotide sequence ID" value="NZ_JAXBLV010000222.1"/>
</dbReference>
<feature type="domain" description="Calcineurin-like phosphoesterase" evidence="2">
    <location>
        <begin position="63"/>
        <end position="242"/>
    </location>
</feature>
<comment type="caution">
    <text evidence="3">The sequence shown here is derived from an EMBL/GenBank/DDBJ whole genome shotgun (WGS) entry which is preliminary data.</text>
</comment>
<dbReference type="Proteomes" id="UP001272242">
    <property type="component" value="Unassembled WGS sequence"/>
</dbReference>
<keyword evidence="1" id="KW-0732">Signal</keyword>
<proteinExistence type="predicted"/>
<dbReference type="PANTHER" id="PTHR43143:SF1">
    <property type="entry name" value="SERINE_THREONINE-PROTEIN PHOSPHATASE CPPED1"/>
    <property type="match status" value="1"/>
</dbReference>
<accession>A0ABU5F6L2</accession>
<evidence type="ECO:0000259" key="2">
    <source>
        <dbReference type="Pfam" id="PF00149"/>
    </source>
</evidence>
<gene>
    <name evidence="3" type="ORF">R5W23_004314</name>
</gene>
<organism evidence="3 4">
    <name type="scientific">Gemmata algarum</name>
    <dbReference type="NCBI Taxonomy" id="2975278"/>
    <lineage>
        <taxon>Bacteria</taxon>
        <taxon>Pseudomonadati</taxon>
        <taxon>Planctomycetota</taxon>
        <taxon>Planctomycetia</taxon>
        <taxon>Gemmatales</taxon>
        <taxon>Gemmataceae</taxon>
        <taxon>Gemmata</taxon>
    </lineage>
</organism>
<dbReference type="InterPro" id="IPR051918">
    <property type="entry name" value="STPP_CPPED1"/>
</dbReference>
<dbReference type="Gene3D" id="3.60.21.10">
    <property type="match status" value="1"/>
</dbReference>
<dbReference type="InterPro" id="IPR004843">
    <property type="entry name" value="Calcineurin-like_PHP"/>
</dbReference>
<dbReference type="EMBL" id="JAXBLV010000222">
    <property type="protein sequence ID" value="MDY3562834.1"/>
    <property type="molecule type" value="Genomic_DNA"/>
</dbReference>
<protein>
    <submittedName>
        <fullName evidence="3">Metallophosphoesterase</fullName>
    </submittedName>
</protein>
<name>A0ABU5F6L2_9BACT</name>
<feature type="signal peptide" evidence="1">
    <location>
        <begin position="1"/>
        <end position="23"/>
    </location>
</feature>
<dbReference type="SUPFAM" id="SSF56300">
    <property type="entry name" value="Metallo-dependent phosphatases"/>
    <property type="match status" value="1"/>
</dbReference>
<dbReference type="Pfam" id="PF00149">
    <property type="entry name" value="Metallophos"/>
    <property type="match status" value="1"/>
</dbReference>
<keyword evidence="4" id="KW-1185">Reference proteome</keyword>
<evidence type="ECO:0000256" key="1">
    <source>
        <dbReference type="SAM" id="SignalP"/>
    </source>
</evidence>
<dbReference type="PANTHER" id="PTHR43143">
    <property type="entry name" value="METALLOPHOSPHOESTERASE, CALCINEURIN SUPERFAMILY"/>
    <property type="match status" value="1"/>
</dbReference>
<evidence type="ECO:0000313" key="4">
    <source>
        <dbReference type="Proteomes" id="UP001272242"/>
    </source>
</evidence>
<evidence type="ECO:0000313" key="3">
    <source>
        <dbReference type="EMBL" id="MDY3562834.1"/>
    </source>
</evidence>